<evidence type="ECO:0000256" key="1">
    <source>
        <dbReference type="ARBA" id="ARBA00010062"/>
    </source>
</evidence>
<feature type="signal peptide" evidence="4">
    <location>
        <begin position="1"/>
        <end position="28"/>
    </location>
</feature>
<accession>A0A1S1QWH0</accession>
<feature type="region of interest" description="Disordered" evidence="3">
    <location>
        <begin position="33"/>
        <end position="56"/>
    </location>
</feature>
<dbReference type="PROSITE" id="PS51257">
    <property type="entry name" value="PROKAR_LIPOPROTEIN"/>
    <property type="match status" value="1"/>
</dbReference>
<evidence type="ECO:0000313" key="7">
    <source>
        <dbReference type="Proteomes" id="UP000179627"/>
    </source>
</evidence>
<evidence type="ECO:0000256" key="3">
    <source>
        <dbReference type="SAM" id="MobiDB-lite"/>
    </source>
</evidence>
<dbReference type="OrthoDB" id="26870at2"/>
<name>A0A1S1QWH0_9ACTN</name>
<gene>
    <name evidence="6" type="ORF">CC117_15820</name>
</gene>
<reference evidence="7" key="1">
    <citation type="submission" date="2016-07" db="EMBL/GenBank/DDBJ databases">
        <title>Sequence Frankia sp. strain CcI1.17.</title>
        <authorList>
            <person name="Ghodhbane-Gtari F."/>
            <person name="Swanson E."/>
            <person name="Gueddou A."/>
            <person name="Morris K."/>
            <person name="Hezbri K."/>
            <person name="Ktari A."/>
            <person name="Nouioui I."/>
            <person name="Abebe-Akele F."/>
            <person name="Simpson S."/>
            <person name="Thomas K."/>
            <person name="Gtari M."/>
            <person name="Tisa L.S."/>
            <person name="Hurst S."/>
        </authorList>
    </citation>
    <scope>NUCLEOTIDE SEQUENCE [LARGE SCALE GENOMIC DNA]</scope>
    <source>
        <strain evidence="7">Cc1.17</strain>
    </source>
</reference>
<proteinExistence type="inferred from homology"/>
<evidence type="ECO:0000259" key="5">
    <source>
        <dbReference type="Pfam" id="PF13458"/>
    </source>
</evidence>
<evidence type="ECO:0000256" key="4">
    <source>
        <dbReference type="SAM" id="SignalP"/>
    </source>
</evidence>
<dbReference type="RefSeq" id="WP_071084207.1">
    <property type="nucleotide sequence ID" value="NZ_MBLM01000110.1"/>
</dbReference>
<dbReference type="Gene3D" id="3.40.50.2300">
    <property type="match status" value="1"/>
</dbReference>
<dbReference type="SUPFAM" id="SSF53822">
    <property type="entry name" value="Periplasmic binding protein-like I"/>
    <property type="match status" value="1"/>
</dbReference>
<feature type="compositionally biased region" description="Low complexity" evidence="3">
    <location>
        <begin position="39"/>
        <end position="49"/>
    </location>
</feature>
<comment type="similarity">
    <text evidence="1">Belongs to the leucine-binding protein family.</text>
</comment>
<dbReference type="EMBL" id="MBLM01000110">
    <property type="protein sequence ID" value="OHV37946.1"/>
    <property type="molecule type" value="Genomic_DNA"/>
</dbReference>
<dbReference type="InterPro" id="IPR028081">
    <property type="entry name" value="Leu-bd"/>
</dbReference>
<dbReference type="Proteomes" id="UP000179627">
    <property type="component" value="Unassembled WGS sequence"/>
</dbReference>
<comment type="caution">
    <text evidence="6">The sequence shown here is derived from an EMBL/GenBank/DDBJ whole genome shotgun (WGS) entry which is preliminary data.</text>
</comment>
<keyword evidence="7" id="KW-1185">Reference proteome</keyword>
<dbReference type="Pfam" id="PF13458">
    <property type="entry name" value="Peripla_BP_6"/>
    <property type="match status" value="1"/>
</dbReference>
<evidence type="ECO:0000256" key="2">
    <source>
        <dbReference type="ARBA" id="ARBA00022729"/>
    </source>
</evidence>
<keyword evidence="2 4" id="KW-0732">Signal</keyword>
<dbReference type="InterPro" id="IPR028082">
    <property type="entry name" value="Peripla_BP_I"/>
</dbReference>
<sequence>MTSPRHPRRTGKYRALLVAGAVALAATACSVESKDNDDTPAGAPTAATFPAPPAPATSRGVTADSIKIGFVYPDLSKVKQFVSVDHGDYQAVFQALVDKVNKDGGIGGRTIVPVFGAVDVLSPAGATETCVKVTEDEKVFAVIGSLNAEDANCYVQTHKTLVVGGDLTAARYAKAQAPWFSDLRGGDELGEGLQLYIDAGELTGKKLAVVAYRDDQPTLDRTVLPALRAKNIPVTETGVLDADITDPAAVSSQLNVFIQKFQSAGVDTVLLVGGSQSNFPAELQKTDYRPRLLFASNNTASAYVRTVSKGDLSVLEGALTLGQAMNYTDPTVNTCLPTIEAAIPETAGKIIDPALVPSGEPAWGVSESVGCRYLTLFQAIAEKAGKDLTYKSFQDAAFSLGTFQVPLLTDAATYSRETPSGNIPPRIFTWNPAKKGFFVTPG</sequence>
<feature type="domain" description="Leucine-binding protein" evidence="5">
    <location>
        <begin position="65"/>
        <end position="328"/>
    </location>
</feature>
<evidence type="ECO:0000313" key="6">
    <source>
        <dbReference type="EMBL" id="OHV37946.1"/>
    </source>
</evidence>
<feature type="chain" id="PRO_5039057191" description="Leucine-binding protein domain-containing protein" evidence="4">
    <location>
        <begin position="29"/>
        <end position="442"/>
    </location>
</feature>
<dbReference type="AlphaFoldDB" id="A0A1S1QWH0"/>
<organism evidence="6 7">
    <name type="scientific">Parafrankia colletiae</name>
    <dbReference type="NCBI Taxonomy" id="573497"/>
    <lineage>
        <taxon>Bacteria</taxon>
        <taxon>Bacillati</taxon>
        <taxon>Actinomycetota</taxon>
        <taxon>Actinomycetes</taxon>
        <taxon>Frankiales</taxon>
        <taxon>Frankiaceae</taxon>
        <taxon>Parafrankia</taxon>
    </lineage>
</organism>
<protein>
    <recommendedName>
        <fullName evidence="5">Leucine-binding protein domain-containing protein</fullName>
    </recommendedName>
</protein>